<evidence type="ECO:0000259" key="3">
    <source>
        <dbReference type="Pfam" id="PF15247"/>
    </source>
</evidence>
<evidence type="ECO:0000313" key="4">
    <source>
        <dbReference type="EMBL" id="POM82746.1"/>
    </source>
</evidence>
<dbReference type="Pfam" id="PF15247">
    <property type="entry name" value="SLBP_RNA_bind"/>
    <property type="match status" value="1"/>
</dbReference>
<evidence type="ECO:0000313" key="5">
    <source>
        <dbReference type="Proteomes" id="UP000236928"/>
    </source>
</evidence>
<dbReference type="OrthoDB" id="265795at2759"/>
<organism evidence="4 5">
    <name type="scientific">Cryptosporidium meleagridis</name>
    <dbReference type="NCBI Taxonomy" id="93969"/>
    <lineage>
        <taxon>Eukaryota</taxon>
        <taxon>Sar</taxon>
        <taxon>Alveolata</taxon>
        <taxon>Apicomplexa</taxon>
        <taxon>Conoidasida</taxon>
        <taxon>Coccidia</taxon>
        <taxon>Eucoccidiorida</taxon>
        <taxon>Eimeriorina</taxon>
        <taxon>Cryptosporidiidae</taxon>
        <taxon>Cryptosporidium</taxon>
    </lineage>
</organism>
<dbReference type="InterPro" id="IPR038294">
    <property type="entry name" value="SLBP_RNA_bind_sf"/>
</dbReference>
<dbReference type="GO" id="GO:0051028">
    <property type="term" value="P:mRNA transport"/>
    <property type="evidence" value="ECO:0007669"/>
    <property type="project" value="TreeGrafter"/>
</dbReference>
<dbReference type="VEuPathDB" id="CryptoDB:CmeUKMEL1_03935"/>
<evidence type="ECO:0000256" key="2">
    <source>
        <dbReference type="ARBA" id="ARBA00022884"/>
    </source>
</evidence>
<dbReference type="AlphaFoldDB" id="A0A2P4YYG2"/>
<protein>
    <recommendedName>
        <fullName evidence="3">Histone RNA hairpin-binding protein RNA-binding domain-containing protein</fullName>
    </recommendedName>
</protein>
<dbReference type="Gene3D" id="1.10.20.10">
    <property type="entry name" value="Histone, subunit A"/>
    <property type="match status" value="1"/>
</dbReference>
<keyword evidence="2" id="KW-0694">RNA-binding</keyword>
<keyword evidence="5" id="KW-1185">Reference proteome</keyword>
<sequence>MQDEFVDHKLETELFSILSPELLNEIMIEEFPHIRLGPSVSQVLTTLTNGFIQDVVKNSYIISKHKNHSEVQADDILVYLRMKYPDTKLEEFCEIISQRKEGRSGAGTLEIEEGNAVSNSGLLSIKLFNTERFRKERRISQRLKQINIAKNSVGYQRYTTAVKKNERKRELSFTWHPSTPDPYSNTSKSCFSGRLKEWKLRLHLWGNLDDLEYNNLIQNNLKFPPRANSNPFSKVNYFENILDNRNDNTNDSSPELIRFSELRISPINFFGKNSLIKTNRGERVCKSDSLVNSIQLSGKILLPKLMDCEKSNDIMKYITLFIPDNYKGIFIWKSTNFIRHCDIVLTANKHRLKILKHGLSLFEFNKRYNIDISGLAQNSDGFMKDIQIVISGIEKNSNKLCRLSDTPYKNICNLINHQKMISHFSKKVVLTPNKLFGFREQDVFKLHFTYHPSSIIYYKILEKLYKNQFHQHQFL</sequence>
<comment type="caution">
    <text evidence="4">The sequence shown here is derived from an EMBL/GenBank/DDBJ whole genome shotgun (WGS) entry which is preliminary data.</text>
</comment>
<reference evidence="4 5" key="1">
    <citation type="submission" date="2014-04" db="EMBL/GenBank/DDBJ databases">
        <title>Comparative Genomics of Cryptosporidium Species.</title>
        <authorList>
            <person name="Silva J.C."/>
            <person name="Su Q."/>
            <person name="Chalmers R."/>
            <person name="Chibucos M.C."/>
            <person name="Elwin K."/>
            <person name="Godinez A."/>
            <person name="Guo F."/>
            <person name="Huynh K."/>
            <person name="Orvis J."/>
            <person name="Ott S."/>
            <person name="Sadzewicz L."/>
            <person name="Sengamalay N."/>
            <person name="Shetty A."/>
            <person name="Sun M."/>
            <person name="Tallon L."/>
            <person name="Xiao L."/>
            <person name="Zhang H."/>
            <person name="Fraser C.M."/>
            <person name="Zhu G."/>
            <person name="Kissinger J."/>
            <person name="Widmer G."/>
        </authorList>
    </citation>
    <scope>NUCLEOTIDE SEQUENCE [LARGE SCALE GENOMIC DNA]</scope>
    <source>
        <strain evidence="4 5">UKMEL1</strain>
    </source>
</reference>
<gene>
    <name evidence="4" type="ORF">CmeUKMEL1_03935</name>
</gene>
<dbReference type="GO" id="GO:0071204">
    <property type="term" value="C:histone pre-mRNA 3'end processing complex"/>
    <property type="evidence" value="ECO:0007669"/>
    <property type="project" value="TreeGrafter"/>
</dbReference>
<comment type="similarity">
    <text evidence="1">Belongs to the SLBP family.</text>
</comment>
<dbReference type="Proteomes" id="UP000236928">
    <property type="component" value="Unassembled WGS sequence"/>
</dbReference>
<dbReference type="InterPro" id="IPR029344">
    <property type="entry name" value="SLBP_RNA_bind"/>
</dbReference>
<dbReference type="SUPFAM" id="SSF47113">
    <property type="entry name" value="Histone-fold"/>
    <property type="match status" value="1"/>
</dbReference>
<accession>A0A2P4YYG2</accession>
<dbReference type="GO" id="GO:0006398">
    <property type="term" value="P:mRNA 3'-end processing by stem-loop binding and cleavage"/>
    <property type="evidence" value="ECO:0007669"/>
    <property type="project" value="TreeGrafter"/>
</dbReference>
<dbReference type="GO" id="GO:0071207">
    <property type="term" value="F:histone pre-mRNA stem-loop binding"/>
    <property type="evidence" value="ECO:0007669"/>
    <property type="project" value="TreeGrafter"/>
</dbReference>
<name>A0A2P4YYG2_9CRYT</name>
<dbReference type="GO" id="GO:0005737">
    <property type="term" value="C:cytoplasm"/>
    <property type="evidence" value="ECO:0007669"/>
    <property type="project" value="TreeGrafter"/>
</dbReference>
<dbReference type="InterPro" id="IPR009072">
    <property type="entry name" value="Histone-fold"/>
</dbReference>
<dbReference type="PANTHER" id="PTHR17408">
    <property type="entry name" value="HISTONE RNA HAIRPIN-BINDING PROTEIN"/>
    <property type="match status" value="1"/>
</dbReference>
<dbReference type="GO" id="GO:0003729">
    <property type="term" value="F:mRNA binding"/>
    <property type="evidence" value="ECO:0007669"/>
    <property type="project" value="InterPro"/>
</dbReference>
<evidence type="ECO:0000256" key="1">
    <source>
        <dbReference type="ARBA" id="ARBA00006151"/>
    </source>
</evidence>
<feature type="domain" description="Histone RNA hairpin-binding protein RNA-binding" evidence="3">
    <location>
        <begin position="135"/>
        <end position="207"/>
    </location>
</feature>
<dbReference type="PANTHER" id="PTHR17408:SF0">
    <property type="entry name" value="HISTONE RNA HAIRPIN-BINDING PROTEIN"/>
    <property type="match status" value="1"/>
</dbReference>
<dbReference type="InterPro" id="IPR026502">
    <property type="entry name" value="SLBP1/SLBP2"/>
</dbReference>
<dbReference type="EMBL" id="JIBK01000006">
    <property type="protein sequence ID" value="POM82746.1"/>
    <property type="molecule type" value="Genomic_DNA"/>
</dbReference>
<dbReference type="GO" id="GO:0046982">
    <property type="term" value="F:protein heterodimerization activity"/>
    <property type="evidence" value="ECO:0007669"/>
    <property type="project" value="InterPro"/>
</dbReference>
<proteinExistence type="inferred from homology"/>
<dbReference type="Gene3D" id="1.10.8.1120">
    <property type="entry name" value="Histone RNA hairpin-binding protein RNA-binding domain"/>
    <property type="match status" value="1"/>
</dbReference>